<organism evidence="9 10">
    <name type="scientific">Candidatus Scatocola faecipullorum</name>
    <dbReference type="NCBI Taxonomy" id="2840917"/>
    <lineage>
        <taxon>Bacteria</taxon>
        <taxon>Pseudomonadati</taxon>
        <taxon>Pseudomonadota</taxon>
        <taxon>Alphaproteobacteria</taxon>
        <taxon>Rhodospirillales</taxon>
        <taxon>Rhodospirillaceae</taxon>
        <taxon>Rhodospirillaceae incertae sedis</taxon>
        <taxon>Candidatus Scatocola</taxon>
    </lineage>
</organism>
<gene>
    <name evidence="7" type="primary">mraZ</name>
    <name evidence="9" type="ORF">IAD20_08210</name>
</gene>
<reference evidence="9" key="1">
    <citation type="submission" date="2020-10" db="EMBL/GenBank/DDBJ databases">
        <authorList>
            <person name="Gilroy R."/>
        </authorList>
    </citation>
    <scope>NUCLEOTIDE SEQUENCE</scope>
    <source>
        <strain evidence="9">ChiW3-316</strain>
    </source>
</reference>
<evidence type="ECO:0000259" key="8">
    <source>
        <dbReference type="PROSITE" id="PS51740"/>
    </source>
</evidence>
<dbReference type="InterPro" id="IPR035642">
    <property type="entry name" value="MraZ_N"/>
</dbReference>
<dbReference type="GO" id="GO:0003700">
    <property type="term" value="F:DNA-binding transcription factor activity"/>
    <property type="evidence" value="ECO:0007669"/>
    <property type="project" value="UniProtKB-UniRule"/>
</dbReference>
<dbReference type="Proteomes" id="UP000824107">
    <property type="component" value="Unassembled WGS sequence"/>
</dbReference>
<keyword evidence="5 7" id="KW-0238">DNA-binding</keyword>
<dbReference type="Pfam" id="PF02381">
    <property type="entry name" value="MraZ"/>
    <property type="match status" value="1"/>
</dbReference>
<dbReference type="AlphaFoldDB" id="A0A9D1M5I4"/>
<evidence type="ECO:0000256" key="3">
    <source>
        <dbReference type="ARBA" id="ARBA00022737"/>
    </source>
</evidence>
<evidence type="ECO:0000256" key="1">
    <source>
        <dbReference type="ARBA" id="ARBA00013860"/>
    </source>
</evidence>
<dbReference type="CDD" id="cd16321">
    <property type="entry name" value="MraZ_C"/>
    <property type="match status" value="1"/>
</dbReference>
<name>A0A9D1M5I4_9PROT</name>
<keyword evidence="4 7" id="KW-0805">Transcription regulation</keyword>
<comment type="similarity">
    <text evidence="7">Belongs to the MraZ family.</text>
</comment>
<dbReference type="InterPro" id="IPR020603">
    <property type="entry name" value="MraZ_dom"/>
</dbReference>
<dbReference type="GO" id="GO:2000143">
    <property type="term" value="P:negative regulation of DNA-templated transcription initiation"/>
    <property type="evidence" value="ECO:0007669"/>
    <property type="project" value="TreeGrafter"/>
</dbReference>
<feature type="domain" description="SpoVT-AbrB" evidence="8">
    <location>
        <begin position="3"/>
        <end position="49"/>
    </location>
</feature>
<protein>
    <recommendedName>
        <fullName evidence="1 7">Transcriptional regulator MraZ</fullName>
    </recommendedName>
</protein>
<dbReference type="GO" id="GO:0005737">
    <property type="term" value="C:cytoplasm"/>
    <property type="evidence" value="ECO:0007669"/>
    <property type="project" value="UniProtKB-UniRule"/>
</dbReference>
<dbReference type="InterPro" id="IPR007159">
    <property type="entry name" value="SpoVT-AbrB_dom"/>
</dbReference>
<evidence type="ECO:0000256" key="7">
    <source>
        <dbReference type="HAMAP-Rule" id="MF_01008"/>
    </source>
</evidence>
<keyword evidence="3" id="KW-0677">Repeat</keyword>
<evidence type="ECO:0000256" key="2">
    <source>
        <dbReference type="ARBA" id="ARBA00022490"/>
    </source>
</evidence>
<comment type="subunit">
    <text evidence="7">Forms oligomers.</text>
</comment>
<dbReference type="Gene3D" id="3.40.1550.20">
    <property type="entry name" value="Transcriptional regulator MraZ domain"/>
    <property type="match status" value="1"/>
</dbReference>
<keyword evidence="6 7" id="KW-0804">Transcription</keyword>
<dbReference type="PROSITE" id="PS51740">
    <property type="entry name" value="SPOVT_ABRB"/>
    <property type="match status" value="2"/>
</dbReference>
<evidence type="ECO:0000313" key="9">
    <source>
        <dbReference type="EMBL" id="HIU54045.1"/>
    </source>
</evidence>
<reference evidence="9" key="2">
    <citation type="journal article" date="2021" name="PeerJ">
        <title>Extensive microbial diversity within the chicken gut microbiome revealed by metagenomics and culture.</title>
        <authorList>
            <person name="Gilroy R."/>
            <person name="Ravi A."/>
            <person name="Getino M."/>
            <person name="Pursley I."/>
            <person name="Horton D.L."/>
            <person name="Alikhan N.F."/>
            <person name="Baker D."/>
            <person name="Gharbi K."/>
            <person name="Hall N."/>
            <person name="Watson M."/>
            <person name="Adriaenssens E.M."/>
            <person name="Foster-Nyarko E."/>
            <person name="Jarju S."/>
            <person name="Secka A."/>
            <person name="Antonio M."/>
            <person name="Oren A."/>
            <person name="Chaudhuri R.R."/>
            <person name="La Ragione R."/>
            <person name="Hildebrand F."/>
            <person name="Pallen M.J."/>
        </authorList>
    </citation>
    <scope>NUCLEOTIDE SEQUENCE</scope>
    <source>
        <strain evidence="9">ChiW3-316</strain>
    </source>
</reference>
<dbReference type="InterPro" id="IPR035644">
    <property type="entry name" value="MraZ_C"/>
</dbReference>
<dbReference type="InterPro" id="IPR037914">
    <property type="entry name" value="SpoVT-AbrB_sf"/>
</dbReference>
<comment type="subcellular location">
    <subcellularLocation>
        <location evidence="7">Cytoplasm</location>
        <location evidence="7">Nucleoid</location>
    </subcellularLocation>
</comment>
<dbReference type="GO" id="GO:0000976">
    <property type="term" value="F:transcription cis-regulatory region binding"/>
    <property type="evidence" value="ECO:0007669"/>
    <property type="project" value="TreeGrafter"/>
</dbReference>
<feature type="domain" description="SpoVT-AbrB" evidence="8">
    <location>
        <begin position="79"/>
        <end position="122"/>
    </location>
</feature>
<dbReference type="InterPro" id="IPR038619">
    <property type="entry name" value="MraZ_sf"/>
</dbReference>
<evidence type="ECO:0000256" key="5">
    <source>
        <dbReference type="ARBA" id="ARBA00023125"/>
    </source>
</evidence>
<accession>A0A9D1M5I4</accession>
<dbReference type="HAMAP" id="MF_01008">
    <property type="entry name" value="MraZ"/>
    <property type="match status" value="1"/>
</dbReference>
<evidence type="ECO:0000313" key="10">
    <source>
        <dbReference type="Proteomes" id="UP000824107"/>
    </source>
</evidence>
<proteinExistence type="inferred from homology"/>
<dbReference type="SUPFAM" id="SSF89447">
    <property type="entry name" value="AbrB/MazE/MraZ-like"/>
    <property type="match status" value="1"/>
</dbReference>
<keyword evidence="2 7" id="KW-0963">Cytoplasm</keyword>
<evidence type="ECO:0000256" key="6">
    <source>
        <dbReference type="ARBA" id="ARBA00023163"/>
    </source>
</evidence>
<dbReference type="CDD" id="cd16320">
    <property type="entry name" value="MraZ_N"/>
    <property type="match status" value="1"/>
</dbReference>
<dbReference type="PANTHER" id="PTHR34701">
    <property type="entry name" value="TRANSCRIPTIONAL REGULATOR MRAZ"/>
    <property type="match status" value="1"/>
</dbReference>
<dbReference type="EMBL" id="DVNC01000055">
    <property type="protein sequence ID" value="HIU54045.1"/>
    <property type="molecule type" value="Genomic_DNA"/>
</dbReference>
<comment type="caution">
    <text evidence="9">The sequence shown here is derived from an EMBL/GenBank/DDBJ whole genome shotgun (WGS) entry which is preliminary data.</text>
</comment>
<dbReference type="GO" id="GO:0009295">
    <property type="term" value="C:nucleoid"/>
    <property type="evidence" value="ECO:0007669"/>
    <property type="project" value="UniProtKB-SubCell"/>
</dbReference>
<sequence length="150" mass="16996">MDTVVNKVDTKGRVSLPSDYRAIVKELSTEIVCYRSLTSPCIEGCPEELLEKLASDMENSLDFFSQEQDDLTNLIFGDAKRFTFDSTGRIVLSEKLLKHAGITDTAVFVGKGRKFQIWNPDKWAEEESRIRTEVLKKRPSLKLPAQEPKA</sequence>
<dbReference type="PANTHER" id="PTHR34701:SF1">
    <property type="entry name" value="TRANSCRIPTIONAL REGULATOR MRAZ"/>
    <property type="match status" value="1"/>
</dbReference>
<dbReference type="InterPro" id="IPR003444">
    <property type="entry name" value="MraZ"/>
</dbReference>
<evidence type="ECO:0000256" key="4">
    <source>
        <dbReference type="ARBA" id="ARBA00023015"/>
    </source>
</evidence>